<keyword evidence="2" id="KW-1185">Reference proteome</keyword>
<protein>
    <submittedName>
        <fullName evidence="1">Uncharacterized protein</fullName>
    </submittedName>
</protein>
<dbReference type="OrthoDB" id="7635312at2759"/>
<accession>A0A6V7H179</accession>
<dbReference type="PANTHER" id="PTHR22954">
    <property type="entry name" value="RETROVIRAL PROTEASE-RELATED"/>
    <property type="match status" value="1"/>
</dbReference>
<gene>
    <name evidence="1" type="ORF">MHI_LOCUS228987</name>
</gene>
<feature type="non-terminal residue" evidence="1">
    <location>
        <position position="1"/>
    </location>
</feature>
<proteinExistence type="predicted"/>
<dbReference type="AlphaFoldDB" id="A0A6V7H179"/>
<organism evidence="1 2">
    <name type="scientific">Heterotrigona itama</name>
    <dbReference type="NCBI Taxonomy" id="395501"/>
    <lineage>
        <taxon>Eukaryota</taxon>
        <taxon>Metazoa</taxon>
        <taxon>Ecdysozoa</taxon>
        <taxon>Arthropoda</taxon>
        <taxon>Hexapoda</taxon>
        <taxon>Insecta</taxon>
        <taxon>Pterygota</taxon>
        <taxon>Neoptera</taxon>
        <taxon>Endopterygota</taxon>
        <taxon>Hymenoptera</taxon>
        <taxon>Apocrita</taxon>
        <taxon>Aculeata</taxon>
        <taxon>Apoidea</taxon>
        <taxon>Anthophila</taxon>
        <taxon>Apidae</taxon>
        <taxon>Heterotrigona</taxon>
    </lineage>
</organism>
<dbReference type="InterPro" id="IPR005312">
    <property type="entry name" value="DUF1759"/>
</dbReference>
<evidence type="ECO:0000313" key="1">
    <source>
        <dbReference type="EMBL" id="CAD1471353.1"/>
    </source>
</evidence>
<name>A0A6V7H179_9HYME</name>
<sequence>YVQWNTRKCRRQQSLVQQEAGEYDQGLIQIHLDGMKHQWETFDEIQSNIEELDPSEESRSYEIQANYYAIVNRANQLIQTKPSISQTVIVPMAVKLPEMSLPTFDGASESWFSFFDIFSSVIDQNKALTPVQKLQYLRSTLRGRAASCIKALSTTDANYAEAIELLKGKFDNTRKNIMQH</sequence>
<dbReference type="Proteomes" id="UP000752696">
    <property type="component" value="Unassembled WGS sequence"/>
</dbReference>
<reference evidence="1" key="1">
    <citation type="submission" date="2020-07" db="EMBL/GenBank/DDBJ databases">
        <authorList>
            <person name="Nazaruddin N."/>
        </authorList>
    </citation>
    <scope>NUCLEOTIDE SEQUENCE</scope>
</reference>
<dbReference type="PANTHER" id="PTHR22954:SF3">
    <property type="entry name" value="PROTEIN CBG08539"/>
    <property type="match status" value="1"/>
</dbReference>
<dbReference type="Pfam" id="PF03564">
    <property type="entry name" value="DUF1759"/>
    <property type="match status" value="1"/>
</dbReference>
<dbReference type="EMBL" id="CAJDYZ010004397">
    <property type="protein sequence ID" value="CAD1471353.1"/>
    <property type="molecule type" value="Genomic_DNA"/>
</dbReference>
<evidence type="ECO:0000313" key="2">
    <source>
        <dbReference type="Proteomes" id="UP000752696"/>
    </source>
</evidence>
<comment type="caution">
    <text evidence="1">The sequence shown here is derived from an EMBL/GenBank/DDBJ whole genome shotgun (WGS) entry which is preliminary data.</text>
</comment>